<dbReference type="RefSeq" id="WP_142891566.1">
    <property type="nucleotide sequence ID" value="NZ_ML660160.1"/>
</dbReference>
<comment type="caution">
    <text evidence="1">The sequence shown here is derived from an EMBL/GenBank/DDBJ whole genome shotgun (WGS) entry which is preliminary data.</text>
</comment>
<gene>
    <name evidence="1" type="ORF">FLL46_01060</name>
</gene>
<evidence type="ECO:0000313" key="1">
    <source>
        <dbReference type="EMBL" id="TQV89502.1"/>
    </source>
</evidence>
<dbReference type="AlphaFoldDB" id="A0A545UJ58"/>
<dbReference type="OrthoDB" id="7063159at2"/>
<dbReference type="Proteomes" id="UP000315439">
    <property type="component" value="Unassembled WGS sequence"/>
</dbReference>
<dbReference type="Gene3D" id="3.40.50.300">
    <property type="entry name" value="P-loop containing nucleotide triphosphate hydrolases"/>
    <property type="match status" value="1"/>
</dbReference>
<dbReference type="EMBL" id="VIKS01000001">
    <property type="protein sequence ID" value="TQV89502.1"/>
    <property type="molecule type" value="Genomic_DNA"/>
</dbReference>
<evidence type="ECO:0000313" key="2">
    <source>
        <dbReference type="Proteomes" id="UP000315439"/>
    </source>
</evidence>
<evidence type="ECO:0008006" key="3">
    <source>
        <dbReference type="Google" id="ProtNLM"/>
    </source>
</evidence>
<name>A0A545UJ58_9GAMM</name>
<protein>
    <recommendedName>
        <fullName evidence="3">HPr kinase/phosphorylase C-terminal domain-containing protein</fullName>
    </recommendedName>
</protein>
<dbReference type="SUPFAM" id="SSF53795">
    <property type="entry name" value="PEP carboxykinase-like"/>
    <property type="match status" value="1"/>
</dbReference>
<keyword evidence="2" id="KW-1185">Reference proteome</keyword>
<organism evidence="1 2">
    <name type="scientific">Aliikangiella coralliicola</name>
    <dbReference type="NCBI Taxonomy" id="2592383"/>
    <lineage>
        <taxon>Bacteria</taxon>
        <taxon>Pseudomonadati</taxon>
        <taxon>Pseudomonadota</taxon>
        <taxon>Gammaproteobacteria</taxon>
        <taxon>Oceanospirillales</taxon>
        <taxon>Pleioneaceae</taxon>
        <taxon>Aliikangiella</taxon>
    </lineage>
</organism>
<sequence>MNYSSVRTVLGVPIHFSCESRSIHSIISQIFPLEHKEVVSANYQISINHSLVDSKSLDFPALFELNEHKLVGQSGNNCFKADRLNNIGEAFVCQRMLNNEYVLRHQVLNTLCYFLLTHHHFLPVHAASFRLNQLLVLCIGSSGAGKSTLAMAAKHRNLVVLAEDICFVGVSKSVGLRADCREFHLFPDSYRLFNNDINAQAVMTHNGKLKHIIANDSKQFSTGKANGSASELIVVFINSDRSQKSAKFEPISTNSYFNDLLYPKEEGFELFSNARLPAVQWLKKSPCFSANIAGDFNQFFDSIEKVHDELICVTQ</sequence>
<accession>A0A545UJ58</accession>
<proteinExistence type="predicted"/>
<dbReference type="InterPro" id="IPR027417">
    <property type="entry name" value="P-loop_NTPase"/>
</dbReference>
<reference evidence="1 2" key="1">
    <citation type="submission" date="2019-07" db="EMBL/GenBank/DDBJ databases">
        <title>Draft genome for Aliikangiella sp. M105.</title>
        <authorList>
            <person name="Wang G."/>
        </authorList>
    </citation>
    <scope>NUCLEOTIDE SEQUENCE [LARGE SCALE GENOMIC DNA]</scope>
    <source>
        <strain evidence="1 2">M105</strain>
    </source>
</reference>